<feature type="region of interest" description="Disordered" evidence="1">
    <location>
        <begin position="1"/>
        <end position="34"/>
    </location>
</feature>
<accession>A0A4Y2SXG2</accession>
<keyword evidence="3" id="KW-1185">Reference proteome</keyword>
<dbReference type="Proteomes" id="UP000499080">
    <property type="component" value="Unassembled WGS sequence"/>
</dbReference>
<evidence type="ECO:0000256" key="1">
    <source>
        <dbReference type="SAM" id="MobiDB-lite"/>
    </source>
</evidence>
<sequence length="76" mass="8669">MSIACIRGPSRDKRSQEMGQKPTQKTPSNILQPTNSLSQSATDAFEGCPVLGLQWTRIPKRRTCEKHRRTKDARMR</sequence>
<name>A0A4Y2SXG2_ARAVE</name>
<organism evidence="2 3">
    <name type="scientific">Araneus ventricosus</name>
    <name type="common">Orbweaver spider</name>
    <name type="synonym">Epeira ventricosa</name>
    <dbReference type="NCBI Taxonomy" id="182803"/>
    <lineage>
        <taxon>Eukaryota</taxon>
        <taxon>Metazoa</taxon>
        <taxon>Ecdysozoa</taxon>
        <taxon>Arthropoda</taxon>
        <taxon>Chelicerata</taxon>
        <taxon>Arachnida</taxon>
        <taxon>Araneae</taxon>
        <taxon>Araneomorphae</taxon>
        <taxon>Entelegynae</taxon>
        <taxon>Araneoidea</taxon>
        <taxon>Araneidae</taxon>
        <taxon>Araneus</taxon>
    </lineage>
</organism>
<dbReference type="AlphaFoldDB" id="A0A4Y2SXG2"/>
<proteinExistence type="predicted"/>
<feature type="compositionally biased region" description="Polar residues" evidence="1">
    <location>
        <begin position="17"/>
        <end position="34"/>
    </location>
</feature>
<dbReference type="EMBL" id="BGPR01024302">
    <property type="protein sequence ID" value="GBN92300.1"/>
    <property type="molecule type" value="Genomic_DNA"/>
</dbReference>
<reference evidence="2 3" key="1">
    <citation type="journal article" date="2019" name="Sci. Rep.">
        <title>Orb-weaving spider Araneus ventricosus genome elucidates the spidroin gene catalogue.</title>
        <authorList>
            <person name="Kono N."/>
            <person name="Nakamura H."/>
            <person name="Ohtoshi R."/>
            <person name="Moran D.A.P."/>
            <person name="Shinohara A."/>
            <person name="Yoshida Y."/>
            <person name="Fujiwara M."/>
            <person name="Mori M."/>
            <person name="Tomita M."/>
            <person name="Arakawa K."/>
        </authorList>
    </citation>
    <scope>NUCLEOTIDE SEQUENCE [LARGE SCALE GENOMIC DNA]</scope>
</reference>
<protein>
    <submittedName>
        <fullName evidence="2">Uncharacterized protein</fullName>
    </submittedName>
</protein>
<comment type="caution">
    <text evidence="2">The sequence shown here is derived from an EMBL/GenBank/DDBJ whole genome shotgun (WGS) entry which is preliminary data.</text>
</comment>
<gene>
    <name evidence="2" type="ORF">AVEN_84031_1</name>
</gene>
<evidence type="ECO:0000313" key="2">
    <source>
        <dbReference type="EMBL" id="GBN92300.1"/>
    </source>
</evidence>
<evidence type="ECO:0000313" key="3">
    <source>
        <dbReference type="Proteomes" id="UP000499080"/>
    </source>
</evidence>